<sequence>MLAAYGHYKAVSSGAHDQNNRNSLLGYSLDTPSLGLTAIGFLAPDHLHDVAGQVKDHLTQRTHIRCGKLLMPGPFADSTALLAVLSTISLVEIADLVQGDAIFLAVAAMPPCLTVRIVFKQIFLDAVCFATSGKFADLSFTALQHRFVMPLSPDVAQLCRCHKAVASGEFIVHRPCLVEAAMADYTQFHALGHGEQYDPNDPNKTSAPAAQHFMPPVAPNPYQQQQPYGAPPYQAGQAAPMGGPSHSGFHGGAPPPQPDTLAAQMGGMSLGVDGQGTVRKKKRDRHAHHTVEPTGSSHAFNGMPTAGVGASQFLNNAGSPSIPAFGTQFDSQAAPHTHYGAPAPSPLGGGPMNSTGPVNPISGSDFGDAAASVPASGTGKVSADDLPSVPAARDAIQQYFLKNIYPTFEKHVPPPASVSFVAHDQGNSSPKYARLTMNNVPATPDGLQATGIPLGLLIQPLAPLQAGEAEVPVLDFGEAGPPRCRRCRAYINPFMMFRSGGNKFVCNLCTYPNDTPPEYFCATSPQGVRVDRDQRPELHRGTVEFVVPKEYWTRPPVGLRFLFLIDVTQESFNKGFLESFCDGIQAALYGGETDEDGEPKRRIPQGAKVGFVTYDQDIHFYNVNPGLDQAQMLIMPDLEDPFLPLGEGLFVDPYECKSTITSLLNRLPEMFSTIKNPEPAMLAALSSGLAALEATGGKIICSCAALPTWGPGRLFLRDDGSHPGGESDKKLYTTEHPGWKKVSEKMAAGGVGVDFFLAAPSGGYLDIGTIGHVAATTGGETFYYPNFIAPRDSPKLSTEIAHAVTRETGFQALMKVRCSNGLQIAAYHGNFVQHTFGADLEIGVIDADKALGVSFSYDGKLDAKLDAHFQSALLYTTASGQRRVRCSNIIASVSDTSKEAGVREQGIRACMKFVDQDAVIALLAKEASTKLSTTSSSLKDTRNWLTERTIDIMSCYRKHSAQQHPPGQLVMPERLKEFCMYMLGLLKCRAYKGGIENTDRRVYEMRLIRSMGALELSLYLYPRMIPLHNLQPEDGFADAETGHLKMPPCVRASFSRVEPGGVYLVDNGQQCLIWLHSQTSPNLISDLFGEGKDSLKSLDAYTSSIPVLDSHLNAQVRNVVEFLKTQRGSKGMNIQLARQGIDGAEFEFARLLVEDRNNEAQSYVDWLVHVHKGVQLELSGQRKREGDGDSAANSLTNFAGLRPSYW</sequence>
<proteinExistence type="inferred from homology"/>
<dbReference type="GO" id="GO:0030127">
    <property type="term" value="C:COPII vesicle coat"/>
    <property type="evidence" value="ECO:0007669"/>
    <property type="project" value="InterPro"/>
</dbReference>
<dbReference type="InterPro" id="IPR036465">
    <property type="entry name" value="vWFA_dom_sf"/>
</dbReference>
<dbReference type="Pfam" id="PF04815">
    <property type="entry name" value="Sec23_helical"/>
    <property type="match status" value="1"/>
</dbReference>
<dbReference type="InterPro" id="IPR029006">
    <property type="entry name" value="ADF-H/Gelsolin-like_dom_sf"/>
</dbReference>
<keyword evidence="17" id="KW-1185">Reference proteome</keyword>
<comment type="similarity">
    <text evidence="4">Belongs to the SEC23/SEC24 family. SEC24 subfamily.</text>
</comment>
<feature type="domain" description="Gelsolin-like" evidence="11">
    <location>
        <begin position="1045"/>
        <end position="1089"/>
    </location>
</feature>
<dbReference type="SUPFAM" id="SSF81995">
    <property type="entry name" value="beta-sandwich domain of Sec23/24"/>
    <property type="match status" value="1"/>
</dbReference>
<dbReference type="eggNOG" id="KOG1984">
    <property type="taxonomic scope" value="Eukaryota"/>
</dbReference>
<dbReference type="GO" id="GO:0000149">
    <property type="term" value="F:SNARE binding"/>
    <property type="evidence" value="ECO:0007669"/>
    <property type="project" value="TreeGrafter"/>
</dbReference>
<dbReference type="Gene3D" id="3.40.20.10">
    <property type="entry name" value="Severin"/>
    <property type="match status" value="1"/>
</dbReference>
<dbReference type="GeneID" id="18163401"/>
<dbReference type="SUPFAM" id="SSF82919">
    <property type="entry name" value="Zn-finger domain of Sec23/24"/>
    <property type="match status" value="1"/>
</dbReference>
<dbReference type="FunCoup" id="G3J4P7">
    <property type="interactions" value="129"/>
</dbReference>
<keyword evidence="5" id="KW-0813">Transport</keyword>
<dbReference type="Pfam" id="PF04811">
    <property type="entry name" value="Sec23_trunk"/>
    <property type="match status" value="1"/>
</dbReference>
<dbReference type="EMBL" id="JH126399">
    <property type="protein sequence ID" value="EGX96712.1"/>
    <property type="molecule type" value="Genomic_DNA"/>
</dbReference>
<dbReference type="InterPro" id="IPR006900">
    <property type="entry name" value="Sec23/24_helical_dom"/>
</dbReference>
<evidence type="ECO:0000313" key="16">
    <source>
        <dbReference type="EMBL" id="EGX96712.1"/>
    </source>
</evidence>
<dbReference type="GO" id="GO:0070971">
    <property type="term" value="C:endoplasmic reticulum exit site"/>
    <property type="evidence" value="ECO:0007669"/>
    <property type="project" value="TreeGrafter"/>
</dbReference>
<dbReference type="GO" id="GO:0005789">
    <property type="term" value="C:endoplasmic reticulum membrane"/>
    <property type="evidence" value="ECO:0007669"/>
    <property type="project" value="UniProtKB-SubCell"/>
</dbReference>
<dbReference type="InterPro" id="IPR050550">
    <property type="entry name" value="SEC23_SEC24_subfamily"/>
</dbReference>
<evidence type="ECO:0000256" key="9">
    <source>
        <dbReference type="ARBA" id="ARBA00025471"/>
    </source>
</evidence>
<accession>G3J4P7</accession>
<dbReference type="InterPro" id="IPR006896">
    <property type="entry name" value="Sec23/24_trunk_dom"/>
</dbReference>
<evidence type="ECO:0000256" key="4">
    <source>
        <dbReference type="ARBA" id="ARBA00008334"/>
    </source>
</evidence>
<dbReference type="InterPro" id="IPR036180">
    <property type="entry name" value="Gelsolin-like_dom_sf"/>
</dbReference>
<evidence type="ECO:0000259" key="13">
    <source>
        <dbReference type="Pfam" id="PF04811"/>
    </source>
</evidence>
<dbReference type="InterPro" id="IPR036174">
    <property type="entry name" value="Znf_Sec23_Sec24_sf"/>
</dbReference>
<feature type="domain" description="Sec23/Sec24 beta-sandwich" evidence="15">
    <location>
        <begin position="809"/>
        <end position="893"/>
    </location>
</feature>
<dbReference type="Gene3D" id="3.40.50.410">
    <property type="entry name" value="von Willebrand factor, type A domain"/>
    <property type="match status" value="1"/>
</dbReference>
<dbReference type="Gene3D" id="2.60.40.1670">
    <property type="entry name" value="beta-sandwich domain of Sec23/24"/>
    <property type="match status" value="1"/>
</dbReference>
<dbReference type="AlphaFoldDB" id="G3J4P7"/>
<keyword evidence="8" id="KW-0968">Cytoplasmic vesicle</keyword>
<dbReference type="InterPro" id="IPR012990">
    <property type="entry name" value="Beta-sandwich_Sec23_24"/>
</dbReference>
<feature type="domain" description="Sec23/Sec24 trunk" evidence="13">
    <location>
        <begin position="559"/>
        <end position="802"/>
    </location>
</feature>
<evidence type="ECO:0000256" key="8">
    <source>
        <dbReference type="ARBA" id="ARBA00023329"/>
    </source>
</evidence>
<organism evidence="16 17">
    <name type="scientific">Cordyceps militaris (strain CM01)</name>
    <name type="common">Caterpillar fungus</name>
    <dbReference type="NCBI Taxonomy" id="983644"/>
    <lineage>
        <taxon>Eukaryota</taxon>
        <taxon>Fungi</taxon>
        <taxon>Dikarya</taxon>
        <taxon>Ascomycota</taxon>
        <taxon>Pezizomycotina</taxon>
        <taxon>Sordariomycetes</taxon>
        <taxon>Hypocreomycetidae</taxon>
        <taxon>Hypocreales</taxon>
        <taxon>Cordycipitaceae</taxon>
        <taxon>Cordyceps</taxon>
    </lineage>
</organism>
<keyword evidence="7" id="KW-0653">Protein transport</keyword>
<evidence type="ECO:0000256" key="5">
    <source>
        <dbReference type="ARBA" id="ARBA00022448"/>
    </source>
</evidence>
<evidence type="ECO:0000256" key="1">
    <source>
        <dbReference type="ARBA" id="ARBA00004255"/>
    </source>
</evidence>
<feature type="domain" description="Sec23/Sec24 helical" evidence="14">
    <location>
        <begin position="915"/>
        <end position="1016"/>
    </location>
</feature>
<evidence type="ECO:0000259" key="12">
    <source>
        <dbReference type="Pfam" id="PF04810"/>
    </source>
</evidence>
<dbReference type="PANTHER" id="PTHR13803">
    <property type="entry name" value="SEC24-RELATED PROTEIN"/>
    <property type="match status" value="1"/>
</dbReference>
<dbReference type="InParanoid" id="G3J4P7"/>
<reference evidence="16 17" key="1">
    <citation type="journal article" date="2011" name="Genome Biol.">
        <title>Genome sequence of the insect pathogenic fungus Cordyceps militaris, a valued traditional Chinese medicine.</title>
        <authorList>
            <person name="Zheng P."/>
            <person name="Xia Y."/>
            <person name="Xiao G."/>
            <person name="Xiong C."/>
            <person name="Hu X."/>
            <person name="Zhang S."/>
            <person name="Zheng H."/>
            <person name="Huang Y."/>
            <person name="Zhou Y."/>
            <person name="Wang S."/>
            <person name="Zhao G.P."/>
            <person name="Liu X."/>
            <person name="St Leger R.J."/>
            <person name="Wang C."/>
        </authorList>
    </citation>
    <scope>NUCLEOTIDE SEQUENCE [LARGE SCALE GENOMIC DNA]</scope>
    <source>
        <strain evidence="16 17">CM01</strain>
    </source>
</reference>
<dbReference type="GO" id="GO:0006886">
    <property type="term" value="P:intracellular protein transport"/>
    <property type="evidence" value="ECO:0007669"/>
    <property type="project" value="InterPro"/>
</dbReference>
<dbReference type="HOGENOM" id="CLU_004589_1_0_1"/>
<dbReference type="Pfam" id="PF00626">
    <property type="entry name" value="Gelsolin"/>
    <property type="match status" value="1"/>
</dbReference>
<dbReference type="GO" id="GO:0008270">
    <property type="term" value="F:zinc ion binding"/>
    <property type="evidence" value="ECO:0007669"/>
    <property type="project" value="InterPro"/>
</dbReference>
<dbReference type="InterPro" id="IPR036175">
    <property type="entry name" value="Sec23/24_helical_dom_sf"/>
</dbReference>
<evidence type="ECO:0000256" key="3">
    <source>
        <dbReference type="ARBA" id="ARBA00004397"/>
    </source>
</evidence>
<feature type="compositionally biased region" description="Low complexity" evidence="10">
    <location>
        <begin position="222"/>
        <end position="244"/>
    </location>
</feature>
<comment type="subcellular location">
    <subcellularLocation>
        <location evidence="2">Cytoplasmic vesicle</location>
        <location evidence="2">COPII-coated vesicle membrane</location>
        <topology evidence="2">Peripheral membrane protein</topology>
        <orientation evidence="2">Cytoplasmic side</orientation>
    </subcellularLocation>
    <subcellularLocation>
        <location evidence="3">Endoplasmic reticulum membrane</location>
        <topology evidence="3">Peripheral membrane protein</topology>
        <orientation evidence="3">Cytoplasmic side</orientation>
    </subcellularLocation>
    <subcellularLocation>
        <location evidence="1">Golgi apparatus membrane</location>
        <topology evidence="1">Peripheral membrane protein</topology>
        <orientation evidence="1">Cytoplasmic side</orientation>
    </subcellularLocation>
</comment>
<dbReference type="Pfam" id="PF08033">
    <property type="entry name" value="Sec23_BS"/>
    <property type="match status" value="1"/>
</dbReference>
<name>G3J4P7_CORMM</name>
<evidence type="ECO:0000256" key="2">
    <source>
        <dbReference type="ARBA" id="ARBA00004299"/>
    </source>
</evidence>
<dbReference type="GO" id="GO:0090110">
    <property type="term" value="P:COPII-coated vesicle cargo loading"/>
    <property type="evidence" value="ECO:0007669"/>
    <property type="project" value="TreeGrafter"/>
</dbReference>
<dbReference type="InterPro" id="IPR006895">
    <property type="entry name" value="Znf_Sec23_Sec24"/>
</dbReference>
<dbReference type="OMA" id="RLCKHGD"/>
<feature type="region of interest" description="Disordered" evidence="10">
    <location>
        <begin position="222"/>
        <end position="256"/>
    </location>
</feature>
<gene>
    <name evidence="16" type="ORF">CCM_01370</name>
</gene>
<dbReference type="InterPro" id="IPR007123">
    <property type="entry name" value="Gelsolin-like_dom"/>
</dbReference>
<dbReference type="GO" id="GO:0000139">
    <property type="term" value="C:Golgi membrane"/>
    <property type="evidence" value="ECO:0007669"/>
    <property type="project" value="UniProtKB-SubCell"/>
</dbReference>
<dbReference type="KEGG" id="cmt:CCM_01370"/>
<dbReference type="Gene3D" id="2.30.30.380">
    <property type="entry name" value="Zn-finger domain of Sec23/24"/>
    <property type="match status" value="1"/>
</dbReference>
<dbReference type="SUPFAM" id="SSF81811">
    <property type="entry name" value="Helical domain of Sec23/24"/>
    <property type="match status" value="1"/>
</dbReference>
<dbReference type="Pfam" id="PF04810">
    <property type="entry name" value="zf-Sec23_Sec24"/>
    <property type="match status" value="1"/>
</dbReference>
<dbReference type="SUPFAM" id="SSF82754">
    <property type="entry name" value="C-terminal, gelsolin-like domain of Sec23/24"/>
    <property type="match status" value="1"/>
</dbReference>
<dbReference type="Proteomes" id="UP000001610">
    <property type="component" value="Unassembled WGS sequence"/>
</dbReference>
<protein>
    <submittedName>
        <fullName evidence="16">Sec23/Sec24 family protein</fullName>
    </submittedName>
</protein>
<dbReference type="VEuPathDB" id="FungiDB:CCM_01370"/>
<dbReference type="STRING" id="983644.G3J4P7"/>
<evidence type="ECO:0000256" key="6">
    <source>
        <dbReference type="ARBA" id="ARBA00022892"/>
    </source>
</evidence>
<evidence type="ECO:0000259" key="11">
    <source>
        <dbReference type="Pfam" id="PF00626"/>
    </source>
</evidence>
<feature type="domain" description="Zinc finger Sec23/Sec24-type" evidence="12">
    <location>
        <begin position="481"/>
        <end position="519"/>
    </location>
</feature>
<dbReference type="PANTHER" id="PTHR13803:SF4">
    <property type="entry name" value="SECRETORY 24CD, ISOFORM C"/>
    <property type="match status" value="1"/>
</dbReference>
<keyword evidence="6" id="KW-0931">ER-Golgi transport</keyword>
<evidence type="ECO:0000259" key="15">
    <source>
        <dbReference type="Pfam" id="PF08033"/>
    </source>
</evidence>
<evidence type="ECO:0000313" key="17">
    <source>
        <dbReference type="Proteomes" id="UP000001610"/>
    </source>
</evidence>
<dbReference type="Gene3D" id="1.20.120.730">
    <property type="entry name" value="Sec23/Sec24 helical domain"/>
    <property type="match status" value="1"/>
</dbReference>
<dbReference type="SUPFAM" id="SSF53300">
    <property type="entry name" value="vWA-like"/>
    <property type="match status" value="1"/>
</dbReference>
<comment type="function">
    <text evidence="9">Component of the coat protein complex II (COPII) which promotes the formation of transport vesicles from the endoplasmic reticulum (ER). The coat has two main functions, the physical deformation of the endoplasmic reticulum membrane into vesicles and the selection of cargo molecules.</text>
</comment>
<dbReference type="OrthoDB" id="49016at2759"/>
<evidence type="ECO:0000259" key="14">
    <source>
        <dbReference type="Pfam" id="PF04815"/>
    </source>
</evidence>
<feature type="region of interest" description="Disordered" evidence="10">
    <location>
        <begin position="280"/>
        <end position="301"/>
    </location>
</feature>
<dbReference type="RefSeq" id="XP_006666589.1">
    <property type="nucleotide sequence ID" value="XM_006666526.1"/>
</dbReference>
<evidence type="ECO:0000256" key="7">
    <source>
        <dbReference type="ARBA" id="ARBA00022927"/>
    </source>
</evidence>
<evidence type="ECO:0000256" key="10">
    <source>
        <dbReference type="SAM" id="MobiDB-lite"/>
    </source>
</evidence>
<feature type="region of interest" description="Disordered" evidence="10">
    <location>
        <begin position="332"/>
        <end position="384"/>
    </location>
</feature>